<evidence type="ECO:0000313" key="6">
    <source>
        <dbReference type="Proteomes" id="UP000291020"/>
    </source>
</evidence>
<evidence type="ECO:0000259" key="4">
    <source>
        <dbReference type="Pfam" id="PF17135"/>
    </source>
</evidence>
<name>A0A452GX93_9SAUR</name>
<dbReference type="Gene3D" id="3.100.10.10">
    <property type="match status" value="1"/>
</dbReference>
<evidence type="ECO:0000256" key="3">
    <source>
        <dbReference type="ARBA" id="ARBA00023274"/>
    </source>
</evidence>
<dbReference type="GO" id="GO:0003735">
    <property type="term" value="F:structural constituent of ribosome"/>
    <property type="evidence" value="ECO:0007669"/>
    <property type="project" value="InterPro"/>
</dbReference>
<comment type="subunit">
    <text evidence="1">Component of the large ribosomal subunit.</text>
</comment>
<dbReference type="Proteomes" id="UP000291020">
    <property type="component" value="Unassembled WGS sequence"/>
</dbReference>
<dbReference type="PANTHER" id="PTHR10934">
    <property type="entry name" value="60S RIBOSOMAL PROTEIN L18"/>
    <property type="match status" value="1"/>
</dbReference>
<dbReference type="GO" id="GO:0006412">
    <property type="term" value="P:translation"/>
    <property type="evidence" value="ECO:0007669"/>
    <property type="project" value="InterPro"/>
</dbReference>
<evidence type="ECO:0000256" key="1">
    <source>
        <dbReference type="ARBA" id="ARBA00011133"/>
    </source>
</evidence>
<dbReference type="PANTHER" id="PTHR10934:SF2">
    <property type="entry name" value="LARGE RIBOSOMAL SUBUNIT PROTEIN EL18"/>
    <property type="match status" value="1"/>
</dbReference>
<evidence type="ECO:0000313" key="5">
    <source>
        <dbReference type="Ensembl" id="ENSGAGP00000006729.1"/>
    </source>
</evidence>
<keyword evidence="3" id="KW-0687">Ribonucleoprotein</keyword>
<dbReference type="InterPro" id="IPR000039">
    <property type="entry name" value="Ribosomal_eL18"/>
</dbReference>
<organism evidence="5 6">
    <name type="scientific">Gopherus agassizii</name>
    <name type="common">Agassiz's desert tortoise</name>
    <dbReference type="NCBI Taxonomy" id="38772"/>
    <lineage>
        <taxon>Eukaryota</taxon>
        <taxon>Metazoa</taxon>
        <taxon>Chordata</taxon>
        <taxon>Craniata</taxon>
        <taxon>Vertebrata</taxon>
        <taxon>Euteleostomi</taxon>
        <taxon>Archelosauria</taxon>
        <taxon>Testudinata</taxon>
        <taxon>Testudines</taxon>
        <taxon>Cryptodira</taxon>
        <taxon>Durocryptodira</taxon>
        <taxon>Testudinoidea</taxon>
        <taxon>Testudinidae</taxon>
        <taxon>Gopherus</taxon>
    </lineage>
</organism>
<dbReference type="GO" id="GO:0003723">
    <property type="term" value="F:RNA binding"/>
    <property type="evidence" value="ECO:0007669"/>
    <property type="project" value="TreeGrafter"/>
</dbReference>
<keyword evidence="2" id="KW-0689">Ribosomal protein</keyword>
<dbReference type="Ensembl" id="ENSGAGT00000007816.1">
    <property type="protein sequence ID" value="ENSGAGP00000006729.1"/>
    <property type="gene ID" value="ENSGAGG00000005429.1"/>
</dbReference>
<proteinExistence type="predicted"/>
<evidence type="ECO:0000256" key="2">
    <source>
        <dbReference type="ARBA" id="ARBA00022980"/>
    </source>
</evidence>
<accession>A0A452GX93</accession>
<dbReference type="STRING" id="38772.ENSGAGP00000006729"/>
<dbReference type="GO" id="GO:0022625">
    <property type="term" value="C:cytosolic large ribosomal subunit"/>
    <property type="evidence" value="ECO:0007669"/>
    <property type="project" value="TreeGrafter"/>
</dbReference>
<reference evidence="5" key="3">
    <citation type="submission" date="2025-09" db="UniProtKB">
        <authorList>
            <consortium name="Ensembl"/>
        </authorList>
    </citation>
    <scope>IDENTIFICATION</scope>
</reference>
<sequence>MYKCSHQICLSSLKHSVSSLMENLPNSNWLARSHILKAGGQILTFDQLAMAAPQGQGTVLLSRPRKGREVYRHFSKTPQHPYSHNKRYVSSKGPKFKQAQGRRISWGYKN</sequence>
<keyword evidence="6" id="KW-1185">Reference proteome</keyword>
<reference evidence="5" key="2">
    <citation type="submission" date="2025-08" db="UniProtKB">
        <authorList>
            <consortium name="Ensembl"/>
        </authorList>
    </citation>
    <scope>IDENTIFICATION</scope>
</reference>
<protein>
    <recommendedName>
        <fullName evidence="4">Large ribosomal subunit protein uL15/eL18 domain-containing protein</fullName>
    </recommendedName>
</protein>
<dbReference type="InterPro" id="IPR021131">
    <property type="entry name" value="Ribosomal_uL15/eL18"/>
</dbReference>
<feature type="domain" description="Large ribosomal subunit protein uL15/eL18" evidence="4">
    <location>
        <begin position="31"/>
        <end position="110"/>
    </location>
</feature>
<dbReference type="AlphaFoldDB" id="A0A452GX93"/>
<dbReference type="Pfam" id="PF17135">
    <property type="entry name" value="Ribosomal_L18"/>
    <property type="match status" value="1"/>
</dbReference>
<reference evidence="6" key="1">
    <citation type="journal article" date="2017" name="PLoS ONE">
        <title>The Agassiz's desert tortoise genome provides a resource for the conservation of a threatened species.</title>
        <authorList>
            <person name="Tollis M."/>
            <person name="DeNardo D.F."/>
            <person name="Cornelius J.A."/>
            <person name="Dolby G.A."/>
            <person name="Edwards T."/>
            <person name="Henen B.T."/>
            <person name="Karl A.E."/>
            <person name="Murphy R.W."/>
            <person name="Kusumi K."/>
        </authorList>
    </citation>
    <scope>NUCLEOTIDE SEQUENCE [LARGE SCALE GENOMIC DNA]</scope>
</reference>